<evidence type="ECO:0000313" key="1">
    <source>
        <dbReference type="EMBL" id="MCY9694774.1"/>
    </source>
</evidence>
<gene>
    <name evidence="1" type="ORF">M5X19_17955</name>
</gene>
<organism evidence="1 2">
    <name type="scientific">Paenibacillus alginolyticus</name>
    <dbReference type="NCBI Taxonomy" id="59839"/>
    <lineage>
        <taxon>Bacteria</taxon>
        <taxon>Bacillati</taxon>
        <taxon>Bacillota</taxon>
        <taxon>Bacilli</taxon>
        <taxon>Bacillales</taxon>
        <taxon>Paenibacillaceae</taxon>
        <taxon>Paenibacillus</taxon>
    </lineage>
</organism>
<proteinExistence type="predicted"/>
<reference evidence="1 2" key="1">
    <citation type="submission" date="2022-05" db="EMBL/GenBank/DDBJ databases">
        <title>Genome Sequencing of Bee-Associated Microbes.</title>
        <authorList>
            <person name="Dunlap C."/>
        </authorList>
    </citation>
    <scope>NUCLEOTIDE SEQUENCE [LARGE SCALE GENOMIC DNA]</scope>
    <source>
        <strain evidence="1 2">NRRL B-14421</strain>
    </source>
</reference>
<dbReference type="Proteomes" id="UP001527099">
    <property type="component" value="Unassembled WGS sequence"/>
</dbReference>
<evidence type="ECO:0000313" key="2">
    <source>
        <dbReference type="Proteomes" id="UP001527099"/>
    </source>
</evidence>
<dbReference type="EMBL" id="JAMDMX010000054">
    <property type="protein sequence ID" value="MCY9694774.1"/>
    <property type="molecule type" value="Genomic_DNA"/>
</dbReference>
<protein>
    <submittedName>
        <fullName evidence="1">Uncharacterized protein</fullName>
    </submittedName>
</protein>
<dbReference type="RefSeq" id="WP_268616328.1">
    <property type="nucleotide sequence ID" value="NZ_JAMDMX010000054.1"/>
</dbReference>
<keyword evidence="2" id="KW-1185">Reference proteome</keyword>
<name>A0ABT4GF20_9BACL</name>
<accession>A0ABT4GF20</accession>
<sequence>MISHNTVFTLRLLTEPWSARGITGEADSADNPARLSGGATQRLRRLKPLGFVNKRTLDETCGEHLKTKIP</sequence>
<comment type="caution">
    <text evidence="1">The sequence shown here is derived from an EMBL/GenBank/DDBJ whole genome shotgun (WGS) entry which is preliminary data.</text>
</comment>